<keyword evidence="2 3" id="KW-0808">Transferase</keyword>
<dbReference type="InterPro" id="IPR004398">
    <property type="entry name" value="RNA_MeTrfase_RsmD"/>
</dbReference>
<dbReference type="InterPro" id="IPR029063">
    <property type="entry name" value="SAM-dependent_MTases_sf"/>
</dbReference>
<dbReference type="Pfam" id="PF03602">
    <property type="entry name" value="Cons_hypoth95"/>
    <property type="match status" value="1"/>
</dbReference>
<evidence type="ECO:0000313" key="3">
    <source>
        <dbReference type="EMBL" id="SFA46558.1"/>
    </source>
</evidence>
<reference evidence="4" key="1">
    <citation type="submission" date="2016-10" db="EMBL/GenBank/DDBJ databases">
        <authorList>
            <person name="Varghese N."/>
            <person name="Submissions S."/>
        </authorList>
    </citation>
    <scope>NUCLEOTIDE SEQUENCE [LARGE SCALE GENOMIC DNA]</scope>
    <source>
        <strain evidence="4">M1</strain>
    </source>
</reference>
<gene>
    <name evidence="3" type="ORF">SAMN05192569_101259</name>
</gene>
<dbReference type="Gene3D" id="3.40.50.150">
    <property type="entry name" value="Vaccinia Virus protein VP39"/>
    <property type="match status" value="1"/>
</dbReference>
<keyword evidence="4" id="KW-1185">Reference proteome</keyword>
<organism evidence="3 4">
    <name type="scientific">Parageobacillus thermantarcticus</name>
    <dbReference type="NCBI Taxonomy" id="186116"/>
    <lineage>
        <taxon>Bacteria</taxon>
        <taxon>Bacillati</taxon>
        <taxon>Bacillota</taxon>
        <taxon>Bacilli</taxon>
        <taxon>Bacillales</taxon>
        <taxon>Anoxybacillaceae</taxon>
        <taxon>Parageobacillus</taxon>
    </lineage>
</organism>
<evidence type="ECO:0000256" key="2">
    <source>
        <dbReference type="ARBA" id="ARBA00022679"/>
    </source>
</evidence>
<dbReference type="CDD" id="cd02440">
    <property type="entry name" value="AdoMet_MTases"/>
    <property type="match status" value="1"/>
</dbReference>
<dbReference type="PANTHER" id="PTHR43542:SF1">
    <property type="entry name" value="METHYLTRANSFERASE"/>
    <property type="match status" value="1"/>
</dbReference>
<dbReference type="Proteomes" id="UP000198650">
    <property type="component" value="Unassembled WGS sequence"/>
</dbReference>
<dbReference type="NCBIfam" id="TIGR00095">
    <property type="entry name" value="16S rRNA (guanine(966)-N(2))-methyltransferase RsmD"/>
    <property type="match status" value="1"/>
</dbReference>
<dbReference type="OrthoDB" id="9803017at2"/>
<proteinExistence type="predicted"/>
<dbReference type="PIRSF" id="PIRSF004553">
    <property type="entry name" value="CHP00095"/>
    <property type="match status" value="1"/>
</dbReference>
<dbReference type="STRING" id="186116.SAMN05192569_101259"/>
<dbReference type="InterPro" id="IPR002052">
    <property type="entry name" value="DNA_methylase_N6_adenine_CS"/>
</dbReference>
<evidence type="ECO:0000313" key="4">
    <source>
        <dbReference type="Proteomes" id="UP000198650"/>
    </source>
</evidence>
<dbReference type="GO" id="GO:0003676">
    <property type="term" value="F:nucleic acid binding"/>
    <property type="evidence" value="ECO:0007669"/>
    <property type="project" value="InterPro"/>
</dbReference>
<evidence type="ECO:0000256" key="1">
    <source>
        <dbReference type="ARBA" id="ARBA00022603"/>
    </source>
</evidence>
<accession>A0A1I0T437</accession>
<dbReference type="EMBL" id="FOJS01000012">
    <property type="protein sequence ID" value="SFA46558.1"/>
    <property type="molecule type" value="Genomic_DNA"/>
</dbReference>
<keyword evidence="1 3" id="KW-0489">Methyltransferase</keyword>
<dbReference type="GO" id="GO:0031167">
    <property type="term" value="P:rRNA methylation"/>
    <property type="evidence" value="ECO:0007669"/>
    <property type="project" value="InterPro"/>
</dbReference>
<sequence length="196" mass="21899">MANVVNAMRVISGKCKGRRLQAVPGMSTRPTTDKVKEAIFNMIGPYFSGGMGLDLFGGSGGLGIEALSRGLDRVIFVDHDVKAVQTIKKNVETCRLLEQAEIYRNDAERALKVIVKRGLRFQLIFLDPPYKEQKLQSLLSFIDEHGLLEEDGAVVAEHSSEMDLAERIGRLVKWKHEVYGITAISIYRYTDVEKGE</sequence>
<dbReference type="AlphaFoldDB" id="A0A1I0T437"/>
<name>A0A1I0T437_9BACL</name>
<protein>
    <submittedName>
        <fullName evidence="3">16S rRNA (Guanine(966)-N(2))-methyltransferase RsmD</fullName>
    </submittedName>
</protein>
<dbReference type="SUPFAM" id="SSF53335">
    <property type="entry name" value="S-adenosyl-L-methionine-dependent methyltransferases"/>
    <property type="match status" value="1"/>
</dbReference>
<dbReference type="GO" id="GO:0008168">
    <property type="term" value="F:methyltransferase activity"/>
    <property type="evidence" value="ECO:0007669"/>
    <property type="project" value="UniProtKB-KW"/>
</dbReference>
<dbReference type="PANTHER" id="PTHR43542">
    <property type="entry name" value="METHYLTRANSFERASE"/>
    <property type="match status" value="1"/>
</dbReference>
<dbReference type="PROSITE" id="PS00092">
    <property type="entry name" value="N6_MTASE"/>
    <property type="match status" value="1"/>
</dbReference>